<name>A0AAN9BLT8_9CAEN</name>
<dbReference type="PANTHER" id="PTHR11256:SF41">
    <property type="entry name" value="BCL-2 HOMOLOGOUS ANTAGONIST_KILLER"/>
    <property type="match status" value="1"/>
</dbReference>
<organism evidence="6 7">
    <name type="scientific">Littorina saxatilis</name>
    <dbReference type="NCBI Taxonomy" id="31220"/>
    <lineage>
        <taxon>Eukaryota</taxon>
        <taxon>Metazoa</taxon>
        <taxon>Spiralia</taxon>
        <taxon>Lophotrochozoa</taxon>
        <taxon>Mollusca</taxon>
        <taxon>Gastropoda</taxon>
        <taxon>Caenogastropoda</taxon>
        <taxon>Littorinimorpha</taxon>
        <taxon>Littorinoidea</taxon>
        <taxon>Littorinidae</taxon>
        <taxon>Littorina</taxon>
    </lineage>
</organism>
<dbReference type="SMART" id="SM00337">
    <property type="entry name" value="BCL"/>
    <property type="match status" value="1"/>
</dbReference>
<dbReference type="GO" id="GO:0008630">
    <property type="term" value="P:intrinsic apoptotic signaling pathway in response to DNA damage"/>
    <property type="evidence" value="ECO:0007669"/>
    <property type="project" value="TreeGrafter"/>
</dbReference>
<sequence length="238" mass="27183">MATWNGGGSESDGEERDDFMKPSASQLLLVPQPPDELCPDSEENVREQTEDVFRNFVYQRFRNDNIQQSYDSLHVEPELVNLPRIPDSPAAEIGRQLARIGDDINEKYKDTFNEMIRSMNIRPDSDTAYEAFAGVARKIFADGVNWGRIVTLLCFGYRMAIQVLQHHWGTFADFLRRIGQFLLKFLITERISRWIADHGGWRGGLTFTPSVGTRTIATIVSLAALSVFAVIVWNRYYL</sequence>
<dbReference type="PRINTS" id="PR01862">
    <property type="entry name" value="BCL2FAMILY"/>
</dbReference>
<keyword evidence="7" id="KW-1185">Reference proteome</keyword>
<evidence type="ECO:0000313" key="6">
    <source>
        <dbReference type="EMBL" id="KAK7107564.1"/>
    </source>
</evidence>
<comment type="caution">
    <text evidence="6">The sequence shown here is derived from an EMBL/GenBank/DDBJ whole genome shotgun (WGS) entry which is preliminary data.</text>
</comment>
<dbReference type="GO" id="GO:0097192">
    <property type="term" value="P:extrinsic apoptotic signaling pathway in absence of ligand"/>
    <property type="evidence" value="ECO:0007669"/>
    <property type="project" value="TreeGrafter"/>
</dbReference>
<dbReference type="InterPro" id="IPR026298">
    <property type="entry name" value="Bcl-2_fam"/>
</dbReference>
<keyword evidence="2" id="KW-0053">Apoptosis</keyword>
<gene>
    <name evidence="6" type="ORF">V1264_015464</name>
</gene>
<comment type="similarity">
    <text evidence="1">Belongs to the Bcl-2 family.</text>
</comment>
<protein>
    <recommendedName>
        <fullName evidence="5">Bcl-2 Bcl-2 homology region 1-3 domain-containing protein</fullName>
    </recommendedName>
</protein>
<feature type="domain" description="Bcl-2 Bcl-2 homology region 1-3" evidence="5">
    <location>
        <begin position="97"/>
        <end position="201"/>
    </location>
</feature>
<keyword evidence="4" id="KW-0472">Membrane</keyword>
<dbReference type="Gene3D" id="1.10.437.10">
    <property type="entry name" value="Blc2-like"/>
    <property type="match status" value="1"/>
</dbReference>
<dbReference type="AlphaFoldDB" id="A0AAN9BLT8"/>
<dbReference type="SUPFAM" id="SSF56854">
    <property type="entry name" value="Bcl-2 inhibitors of programmed cell death"/>
    <property type="match status" value="1"/>
</dbReference>
<keyword evidence="4" id="KW-0812">Transmembrane</keyword>
<dbReference type="GO" id="GO:0042981">
    <property type="term" value="P:regulation of apoptotic process"/>
    <property type="evidence" value="ECO:0007669"/>
    <property type="project" value="InterPro"/>
</dbReference>
<evidence type="ECO:0000259" key="5">
    <source>
        <dbReference type="SMART" id="SM00337"/>
    </source>
</evidence>
<dbReference type="GO" id="GO:0051400">
    <property type="term" value="F:BH domain binding"/>
    <property type="evidence" value="ECO:0007669"/>
    <property type="project" value="TreeGrafter"/>
</dbReference>
<dbReference type="GO" id="GO:0015288">
    <property type="term" value="F:porin activity"/>
    <property type="evidence" value="ECO:0007669"/>
    <property type="project" value="TreeGrafter"/>
</dbReference>
<dbReference type="InterPro" id="IPR036834">
    <property type="entry name" value="Bcl-2-like_sf"/>
</dbReference>
<evidence type="ECO:0000256" key="2">
    <source>
        <dbReference type="ARBA" id="ARBA00022703"/>
    </source>
</evidence>
<dbReference type="GO" id="GO:0001836">
    <property type="term" value="P:release of cytochrome c from mitochondria"/>
    <property type="evidence" value="ECO:0007669"/>
    <property type="project" value="TreeGrafter"/>
</dbReference>
<feature type="region of interest" description="Disordered" evidence="3">
    <location>
        <begin position="1"/>
        <end position="45"/>
    </location>
</feature>
<dbReference type="InterPro" id="IPR002475">
    <property type="entry name" value="Bcl2-like"/>
</dbReference>
<feature type="transmembrane region" description="Helical" evidence="4">
    <location>
        <begin position="215"/>
        <end position="233"/>
    </location>
</feature>
<dbReference type="Pfam" id="PF00452">
    <property type="entry name" value="Bcl-2"/>
    <property type="match status" value="1"/>
</dbReference>
<accession>A0AAN9BLT8</accession>
<evidence type="ECO:0000256" key="3">
    <source>
        <dbReference type="SAM" id="MobiDB-lite"/>
    </source>
</evidence>
<keyword evidence="4" id="KW-1133">Transmembrane helix</keyword>
<dbReference type="Proteomes" id="UP001374579">
    <property type="component" value="Unassembled WGS sequence"/>
</dbReference>
<dbReference type="PROSITE" id="PS50062">
    <property type="entry name" value="BCL2_FAMILY"/>
    <property type="match status" value="1"/>
</dbReference>
<proteinExistence type="inferred from homology"/>
<feature type="compositionally biased region" description="Gly residues" evidence="3">
    <location>
        <begin position="1"/>
        <end position="10"/>
    </location>
</feature>
<dbReference type="GO" id="GO:0005741">
    <property type="term" value="C:mitochondrial outer membrane"/>
    <property type="evidence" value="ECO:0007669"/>
    <property type="project" value="TreeGrafter"/>
</dbReference>
<dbReference type="EMBL" id="JBAMIC010000004">
    <property type="protein sequence ID" value="KAK7107564.1"/>
    <property type="molecule type" value="Genomic_DNA"/>
</dbReference>
<reference evidence="6 7" key="1">
    <citation type="submission" date="2024-02" db="EMBL/GenBank/DDBJ databases">
        <title>Chromosome-scale genome assembly of the rough periwinkle Littorina saxatilis.</title>
        <authorList>
            <person name="De Jode A."/>
            <person name="Faria R."/>
            <person name="Formenti G."/>
            <person name="Sims Y."/>
            <person name="Smith T.P."/>
            <person name="Tracey A."/>
            <person name="Wood J.M.D."/>
            <person name="Zagrodzka Z.B."/>
            <person name="Johannesson K."/>
            <person name="Butlin R.K."/>
            <person name="Leder E.H."/>
        </authorList>
    </citation>
    <scope>NUCLEOTIDE SEQUENCE [LARGE SCALE GENOMIC DNA]</scope>
    <source>
        <strain evidence="6">Snail1</strain>
        <tissue evidence="6">Muscle</tissue>
    </source>
</reference>
<evidence type="ECO:0000313" key="7">
    <source>
        <dbReference type="Proteomes" id="UP001374579"/>
    </source>
</evidence>
<evidence type="ECO:0000256" key="1">
    <source>
        <dbReference type="ARBA" id="ARBA00009458"/>
    </source>
</evidence>
<dbReference type="PANTHER" id="PTHR11256">
    <property type="entry name" value="BCL-2 RELATED"/>
    <property type="match status" value="1"/>
</dbReference>
<evidence type="ECO:0000256" key="4">
    <source>
        <dbReference type="SAM" id="Phobius"/>
    </source>
</evidence>
<dbReference type="CDD" id="cd06845">
    <property type="entry name" value="Bcl-2_like"/>
    <property type="match status" value="1"/>
</dbReference>
<dbReference type="InterPro" id="IPR046371">
    <property type="entry name" value="Bcl-2_BH1-3"/>
</dbReference>